<dbReference type="Pfam" id="PF18998">
    <property type="entry name" value="Flg_new_2"/>
    <property type="match status" value="5"/>
</dbReference>
<dbReference type="Pfam" id="PF17963">
    <property type="entry name" value="Big_9"/>
    <property type="match status" value="2"/>
</dbReference>
<protein>
    <submittedName>
        <fullName evidence="3">Copper amine oxidase N-terminal domain-containing protein</fullName>
    </submittedName>
</protein>
<keyword evidence="1" id="KW-1133">Transmembrane helix</keyword>
<reference evidence="3 4" key="1">
    <citation type="submission" date="2018-09" db="EMBL/GenBank/DDBJ databases">
        <title>Discovery and Ecogenomic Context for Candidatus Cryosericales, a Global Caldiserica Order Active in Thawing Permafrost.</title>
        <authorList>
            <person name="Martinez M.A."/>
            <person name="Woodcroft B.J."/>
            <person name="Ignacio Espinoza J.C."/>
            <person name="Zayed A."/>
            <person name="Singleton C.M."/>
            <person name="Boyd J."/>
            <person name="Li Y.-F."/>
            <person name="Purvine S."/>
            <person name="Maughan H."/>
            <person name="Hodgkins S.B."/>
            <person name="Anderson D."/>
            <person name="Sederholm M."/>
            <person name="Temperton B."/>
            <person name="Saleska S.R."/>
            <person name="Tyson G.W."/>
            <person name="Rich V.I."/>
        </authorList>
    </citation>
    <scope>NUCLEOTIDE SEQUENCE [LARGE SCALE GENOMIC DNA]</scope>
    <source>
        <strain evidence="3 4">SMC1</strain>
    </source>
</reference>
<evidence type="ECO:0000313" key="4">
    <source>
        <dbReference type="Proteomes" id="UP000266113"/>
    </source>
</evidence>
<keyword evidence="1" id="KW-0812">Transmembrane</keyword>
<dbReference type="GO" id="GO:0016020">
    <property type="term" value="C:membrane"/>
    <property type="evidence" value="ECO:0007669"/>
    <property type="project" value="InterPro"/>
</dbReference>
<dbReference type="Gene3D" id="2.60.40.3440">
    <property type="match status" value="2"/>
</dbReference>
<dbReference type="Proteomes" id="UP000266113">
    <property type="component" value="Unassembled WGS sequence"/>
</dbReference>
<dbReference type="Gene3D" id="2.60.40.2700">
    <property type="match status" value="1"/>
</dbReference>
<sequence>MRLFRNTFFWEWSTTADGIAVRNEVTRVFGGRKSLGIAKSSETKGDLVKRWKVGKRDWRSWVLGSTLILLLLVQLLIVPSAVQAATAVDDVVSTNEDASVTISVLGNDTGSGLKVASVTAPGNGTAVILDESAGTILYTPASDWNGTDTFTYTVSEGSTLPSATVTVTVTAVNDAPSFTKGANQTVLEDCGPKAVVSWATLISAGPVNESSQSLSFVVTNNYNALFSVQPAVSLTTGTLTYTPAPNQYGSTVVSVCLQDSGGMVNGGVDTSPAQTFTITVGPVNDAPSFVVGLDVSVVEDYGQRGIMSWATSITTGSGDPYSQALTFQVTGNSNPSLFADCPVIQAIGGRLSFTMAANKNGTATITLVLHDDGGTANGGVDTSAPQTFTITVTPVNDVPSFTKGADQMVLEDCGSQTVAGWASAISAGPSDETGQALDFIVTNDNNPLFAVQPAVAANGTLIYISTLNRNGTATVTVRIHDDGGTANGGVDTSAPQTFTITVGPVNDPPVNTILPSSAGAMNIGDTLATSPGTWDDTIDIAVSGTSTLTYTYRWVRADDASGMNAVDIASATSSTYVLSDLDAHKYLCVRVTCTDSGVGLPTAQSVTLPTPWTSQVINRLPVITEGASTSATMDEDGSPTSFSLTLHATDTDSDTLTWSVPSGASHGTGTATGTGTAKAITYAPAPDWNASDSFVVQVSDGYGGTASITVNITVNLRNDVPSFTKGADQTVLEDCGVQTVSGWATAVSAGPADEAGQTLDFFVTNDNAILFSTQPALAENGTLMYTPAANMNGTATVSISLHDDGGTANGGVDTSAPQMFTITVTAVNDPPADTYTLTYTAGTNGTISGTSPQTVNHGTSGTLVTAVPNVGYHFVSWSDGVLTAARTDANVTANINATATFAVDTFTVTPSTGSNGSISPSTTQIVDYGSNLTFTIKSSTGYHVQDVLVDGVSVGAVPSYTFTNVTVSHTIAANFAIDTYTLTVNVTGSSSIAKSPDQASYNHGASVQLTATPVTGWHFTGWSGSLTGSTNPATITMDANKTITATFAIDMYTIVASADLAGNISPSGNVMVNHGASQSFSITPSTGYHIQNVLVDGSSVGAVTSYTFTNLTENHTIAASFAIDTYTLTYMTGTNGTISGTSPQTVNHGTSGTLVTAVPNVRYHFVSWSDGVLTAARTDANVTANINATTTFAVSINTYTLTVSVSGSGSVAKNPDQISYTHGTSVQLTATPASGWHFVGWSGGLSGTTNSATITMDASKTVTAAYAPLPHPVSGHTMVLTIGSKTMTVDGTEVALDAPAALLEDRTLVPLRAVVEHLGGTISWNAKTRQVTLKARGTTIILTIGKSTALVNGKPLVIDPKNRKVVPILSSSRTMLPLRFVAENLGLQVDWDAKARTITVSWED</sequence>
<name>A0A398DK73_9BACT</name>
<keyword evidence="1" id="KW-0472">Membrane</keyword>
<dbReference type="EMBL" id="QXIY01000038">
    <property type="protein sequence ID" value="RIE16076.1"/>
    <property type="molecule type" value="Genomic_DNA"/>
</dbReference>
<proteinExistence type="predicted"/>
<dbReference type="GO" id="GO:0007156">
    <property type="term" value="P:homophilic cell adhesion via plasma membrane adhesion molecules"/>
    <property type="evidence" value="ECO:0007669"/>
    <property type="project" value="InterPro"/>
</dbReference>
<evidence type="ECO:0000259" key="2">
    <source>
        <dbReference type="PROSITE" id="PS50268"/>
    </source>
</evidence>
<dbReference type="PROSITE" id="PS50268">
    <property type="entry name" value="CADHERIN_2"/>
    <property type="match status" value="1"/>
</dbReference>
<evidence type="ECO:0000313" key="3">
    <source>
        <dbReference type="EMBL" id="RIE16076.1"/>
    </source>
</evidence>
<dbReference type="Gene3D" id="3.30.457.10">
    <property type="entry name" value="Copper amine oxidase-like, N-terminal domain"/>
    <property type="match status" value="1"/>
</dbReference>
<dbReference type="OrthoDB" id="498673at2"/>
<dbReference type="NCBIfam" id="NF012211">
    <property type="entry name" value="tand_rpt_95"/>
    <property type="match status" value="2"/>
</dbReference>
<dbReference type="SUPFAM" id="SSF55383">
    <property type="entry name" value="Copper amine oxidase, domain N"/>
    <property type="match status" value="2"/>
</dbReference>
<accession>A0A398DK73</accession>
<comment type="caution">
    <text evidence="3">The sequence shown here is derived from an EMBL/GenBank/DDBJ whole genome shotgun (WGS) entry which is preliminary data.</text>
</comment>
<feature type="transmembrane region" description="Helical" evidence="1">
    <location>
        <begin position="58"/>
        <end position="77"/>
    </location>
</feature>
<gene>
    <name evidence="3" type="ORF">SMC1_08665</name>
</gene>
<dbReference type="InterPro" id="IPR036582">
    <property type="entry name" value="Mao_N_sf"/>
</dbReference>
<keyword evidence="4" id="KW-1185">Reference proteome</keyword>
<dbReference type="InterPro" id="IPR044060">
    <property type="entry name" value="Bacterial_rp_domain"/>
</dbReference>
<dbReference type="Pfam" id="PF07833">
    <property type="entry name" value="Cu_amine_oxidN1"/>
    <property type="match status" value="1"/>
</dbReference>
<evidence type="ECO:0000256" key="1">
    <source>
        <dbReference type="SAM" id="Phobius"/>
    </source>
</evidence>
<organism evidence="3 4">
    <name type="scientific">Candidatus Cryosericum septentrionale</name>
    <dbReference type="NCBI Taxonomy" id="2290913"/>
    <lineage>
        <taxon>Bacteria</taxon>
        <taxon>Pseudomonadati</taxon>
        <taxon>Caldisericota/Cryosericota group</taxon>
        <taxon>Candidatus Cryosericota</taxon>
        <taxon>Candidatus Cryosericia</taxon>
        <taxon>Candidatus Cryosericales</taxon>
        <taxon>Candidatus Cryosericaceae</taxon>
        <taxon>Candidatus Cryosericum</taxon>
    </lineage>
</organism>
<dbReference type="GO" id="GO:0005509">
    <property type="term" value="F:calcium ion binding"/>
    <property type="evidence" value="ECO:0007669"/>
    <property type="project" value="InterPro"/>
</dbReference>
<feature type="domain" description="Cadherin" evidence="2">
    <location>
        <begin position="409"/>
        <end position="511"/>
    </location>
</feature>
<dbReference type="InterPro" id="IPR002126">
    <property type="entry name" value="Cadherin-like_dom"/>
</dbReference>
<dbReference type="InterPro" id="IPR012854">
    <property type="entry name" value="Cu_amine_oxidase-like_N"/>
</dbReference>